<dbReference type="OrthoDB" id="5080207at2759"/>
<gene>
    <name evidence="2" type="ORF">B0T10DRAFT_464298</name>
</gene>
<reference evidence="2 3" key="1">
    <citation type="journal article" date="2021" name="Nat. Commun.">
        <title>Genetic determinants of endophytism in the Arabidopsis root mycobiome.</title>
        <authorList>
            <person name="Mesny F."/>
            <person name="Miyauchi S."/>
            <person name="Thiergart T."/>
            <person name="Pickel B."/>
            <person name="Atanasova L."/>
            <person name="Karlsson M."/>
            <person name="Huettel B."/>
            <person name="Barry K.W."/>
            <person name="Haridas S."/>
            <person name="Chen C."/>
            <person name="Bauer D."/>
            <person name="Andreopoulos W."/>
            <person name="Pangilinan J."/>
            <person name="LaButti K."/>
            <person name="Riley R."/>
            <person name="Lipzen A."/>
            <person name="Clum A."/>
            <person name="Drula E."/>
            <person name="Henrissat B."/>
            <person name="Kohler A."/>
            <person name="Grigoriev I.V."/>
            <person name="Martin F.M."/>
            <person name="Hacquard S."/>
        </authorList>
    </citation>
    <scope>NUCLEOTIDE SEQUENCE [LARGE SCALE GENOMIC DNA]</scope>
    <source>
        <strain evidence="2 3">MPI-CAGE-CH-0241</strain>
    </source>
</reference>
<dbReference type="InterPro" id="IPR045518">
    <property type="entry name" value="2EXR"/>
</dbReference>
<dbReference type="Proteomes" id="UP000777438">
    <property type="component" value="Unassembled WGS sequence"/>
</dbReference>
<dbReference type="AlphaFoldDB" id="A0A9P8VV56"/>
<organism evidence="2 3">
    <name type="scientific">Thelonectria olida</name>
    <dbReference type="NCBI Taxonomy" id="1576542"/>
    <lineage>
        <taxon>Eukaryota</taxon>
        <taxon>Fungi</taxon>
        <taxon>Dikarya</taxon>
        <taxon>Ascomycota</taxon>
        <taxon>Pezizomycotina</taxon>
        <taxon>Sordariomycetes</taxon>
        <taxon>Hypocreomycetidae</taxon>
        <taxon>Hypocreales</taxon>
        <taxon>Nectriaceae</taxon>
        <taxon>Thelonectria</taxon>
    </lineage>
</organism>
<feature type="domain" description="2EXR" evidence="1">
    <location>
        <begin position="19"/>
        <end position="82"/>
    </location>
</feature>
<comment type="caution">
    <text evidence="2">The sequence shown here is derived from an EMBL/GenBank/DDBJ whole genome shotgun (WGS) entry which is preliminary data.</text>
</comment>
<sequence>MNTDAKMKISTSLSRPSSFPAFATLPLELRQQIWRLAILMRSSSVVSVKVLNDTVAPRLSFRTTDRTKLISVILACGEASEEWSRMKRYFVWGILPRSHISRATFLLHDPLYSVQLLKSPSTSPDIIYRMKHVSVGIVPDADIVAILSALASFPHLETIIVIAPSCLTHGEVHLKSLESPSLIETLTEIMDDRLPSDDRWTHGNHINLLVQGRSPRQAVKDFYSGHNAPQVRVLAAPCGQGCFP</sequence>
<evidence type="ECO:0000259" key="1">
    <source>
        <dbReference type="Pfam" id="PF20150"/>
    </source>
</evidence>
<dbReference type="EMBL" id="JAGPYM010000028">
    <property type="protein sequence ID" value="KAH6879756.1"/>
    <property type="molecule type" value="Genomic_DNA"/>
</dbReference>
<evidence type="ECO:0000313" key="2">
    <source>
        <dbReference type="EMBL" id="KAH6879756.1"/>
    </source>
</evidence>
<dbReference type="Pfam" id="PF20150">
    <property type="entry name" value="2EXR"/>
    <property type="match status" value="1"/>
</dbReference>
<keyword evidence="3" id="KW-1185">Reference proteome</keyword>
<protein>
    <recommendedName>
        <fullName evidence="1">2EXR domain-containing protein</fullName>
    </recommendedName>
</protein>
<evidence type="ECO:0000313" key="3">
    <source>
        <dbReference type="Proteomes" id="UP000777438"/>
    </source>
</evidence>
<proteinExistence type="predicted"/>
<name>A0A9P8VV56_9HYPO</name>
<accession>A0A9P8VV56</accession>